<evidence type="ECO:0000313" key="2">
    <source>
        <dbReference type="Proteomes" id="UP001500893"/>
    </source>
</evidence>
<reference evidence="2" key="1">
    <citation type="journal article" date="2019" name="Int. J. Syst. Evol. Microbiol.">
        <title>The Global Catalogue of Microorganisms (GCM) 10K type strain sequencing project: providing services to taxonomists for standard genome sequencing and annotation.</title>
        <authorList>
            <consortium name="The Broad Institute Genomics Platform"/>
            <consortium name="The Broad Institute Genome Sequencing Center for Infectious Disease"/>
            <person name="Wu L."/>
            <person name="Ma J."/>
        </authorList>
    </citation>
    <scope>NUCLEOTIDE SEQUENCE [LARGE SCALE GENOMIC DNA]</scope>
    <source>
        <strain evidence="2">JCM 11574</strain>
    </source>
</reference>
<evidence type="ECO:0000313" key="1">
    <source>
        <dbReference type="EMBL" id="GAA3152065.1"/>
    </source>
</evidence>
<dbReference type="SUPFAM" id="SSF56801">
    <property type="entry name" value="Acetyl-CoA synthetase-like"/>
    <property type="match status" value="1"/>
</dbReference>
<proteinExistence type="predicted"/>
<comment type="caution">
    <text evidence="1">The sequence shown here is derived from an EMBL/GenBank/DDBJ whole genome shotgun (WGS) entry which is preliminary data.</text>
</comment>
<dbReference type="EMBL" id="BAAAVM010000065">
    <property type="protein sequence ID" value="GAA3152065.1"/>
    <property type="molecule type" value="Genomic_DNA"/>
</dbReference>
<organism evidence="1 2">
    <name type="scientific">Streptomyces rameus</name>
    <dbReference type="NCBI Taxonomy" id="68261"/>
    <lineage>
        <taxon>Bacteria</taxon>
        <taxon>Bacillati</taxon>
        <taxon>Actinomycetota</taxon>
        <taxon>Actinomycetes</taxon>
        <taxon>Kitasatosporales</taxon>
        <taxon>Streptomycetaceae</taxon>
        <taxon>Streptomyces</taxon>
    </lineage>
</organism>
<dbReference type="Proteomes" id="UP001500893">
    <property type="component" value="Unassembled WGS sequence"/>
</dbReference>
<dbReference type="Gene3D" id="3.40.50.12780">
    <property type="entry name" value="N-terminal domain of ligase-like"/>
    <property type="match status" value="1"/>
</dbReference>
<name>A0ABP6NN85_9ACTN</name>
<gene>
    <name evidence="1" type="ORF">GCM10010521_44700</name>
</gene>
<dbReference type="RefSeq" id="WP_345054817.1">
    <property type="nucleotide sequence ID" value="NZ_BAAAVM010000065.1"/>
</dbReference>
<sequence>MKTVKDVTPLIDEWLDQDIDAWTRRVVRRHFDPDTGSPYWLKRAAELAVDPRDITRYDDLAAFGPMPLGELRTLDPTDLVPLAVPRPLAGRIWDSGGTTGSPCRVFYTEPMLQQRAAWRRWVIEREGFQPGRGWLQATPTGPHLIGHGAVDLADLYDGRVYGIDFDPRWVKRLLRDGRLKDAQEYTSHIVDQMAAVLESQPVDYLVTTPALLQAVIKARPELVARLSGVRLSGTHATAAMRRSFAQALDGGLVAVTYANTFGNTVGLPVENDGALMPYLPNYPQVTMAVVDKDDWSRVVAYGEQGQVRLTVLHDDLFLPNILERDLAVRYDTGGAWPCDGVANVRPLQVVRSAPEGIY</sequence>
<keyword evidence="2" id="KW-1185">Reference proteome</keyword>
<dbReference type="InterPro" id="IPR042099">
    <property type="entry name" value="ANL_N_sf"/>
</dbReference>
<accession>A0ABP6NN85</accession>
<protein>
    <submittedName>
        <fullName evidence="1">AMP-binding protein</fullName>
    </submittedName>
</protein>